<dbReference type="SUPFAM" id="SSF53474">
    <property type="entry name" value="alpha/beta-Hydrolases"/>
    <property type="match status" value="1"/>
</dbReference>
<dbReference type="PANTHER" id="PTHR48081">
    <property type="entry name" value="AB HYDROLASE SUPERFAMILY PROTEIN C4A8.06C"/>
    <property type="match status" value="1"/>
</dbReference>
<dbReference type="EMBL" id="CAWUHD010000086">
    <property type="protein sequence ID" value="CAK7229393.1"/>
    <property type="molecule type" value="Genomic_DNA"/>
</dbReference>
<proteinExistence type="predicted"/>
<gene>
    <name evidence="3" type="ORF">SEUCBS140593_007227</name>
</gene>
<keyword evidence="1" id="KW-0378">Hydrolase</keyword>
<evidence type="ECO:0000256" key="1">
    <source>
        <dbReference type="ARBA" id="ARBA00022801"/>
    </source>
</evidence>
<evidence type="ECO:0000313" key="3">
    <source>
        <dbReference type="EMBL" id="CAK7229393.1"/>
    </source>
</evidence>
<accession>A0ABP0CBJ0</accession>
<comment type="caution">
    <text evidence="3">The sequence shown here is derived from an EMBL/GenBank/DDBJ whole genome shotgun (WGS) entry which is preliminary data.</text>
</comment>
<name>A0ABP0CBJ0_9PEZI</name>
<dbReference type="Pfam" id="PF07859">
    <property type="entry name" value="Abhydrolase_3"/>
    <property type="match status" value="1"/>
</dbReference>
<dbReference type="Proteomes" id="UP001642482">
    <property type="component" value="Unassembled WGS sequence"/>
</dbReference>
<protein>
    <recommendedName>
        <fullName evidence="2">Alpha/beta hydrolase fold-3 domain-containing protein</fullName>
    </recommendedName>
</protein>
<sequence length="318" mass="34735">MSPPALRYNTEFLALAGPALDEQREVLPAHDIVNRRARVEAFIRNASGAFTLPNHIGHKVYHTTSKDGHQVAIHHVWKKAVTGDKQPAVLHIHGGGYICLGAVDSVPSLASFVDMTGVPMLSVDYRLAPEAAYPLPLDDCWAALEWVQSNATSLQIDPARIAVMGESAGGGLAAGLVLLARDRKFSPPVAKQILVYPMLDDRTVEDPTDGLAVFHINDVLTGWKAYLGKLYEKDDVPAYAAAARVSDISGLPPLYLDVGQLDLFLREDFAYVQKFVEANLPVEFHIYEGVPHAFQRFAPASRVAKQAVANRCNAMLDF</sequence>
<keyword evidence="4" id="KW-1185">Reference proteome</keyword>
<dbReference type="InterPro" id="IPR029058">
    <property type="entry name" value="AB_hydrolase_fold"/>
</dbReference>
<dbReference type="InterPro" id="IPR050300">
    <property type="entry name" value="GDXG_lipolytic_enzyme"/>
</dbReference>
<evidence type="ECO:0000313" key="4">
    <source>
        <dbReference type="Proteomes" id="UP001642482"/>
    </source>
</evidence>
<dbReference type="PANTHER" id="PTHR48081:SF8">
    <property type="entry name" value="ALPHA_BETA HYDROLASE FOLD-3 DOMAIN-CONTAINING PROTEIN-RELATED"/>
    <property type="match status" value="1"/>
</dbReference>
<evidence type="ECO:0000259" key="2">
    <source>
        <dbReference type="Pfam" id="PF07859"/>
    </source>
</evidence>
<organism evidence="3 4">
    <name type="scientific">Sporothrix eucalyptigena</name>
    <dbReference type="NCBI Taxonomy" id="1812306"/>
    <lineage>
        <taxon>Eukaryota</taxon>
        <taxon>Fungi</taxon>
        <taxon>Dikarya</taxon>
        <taxon>Ascomycota</taxon>
        <taxon>Pezizomycotina</taxon>
        <taxon>Sordariomycetes</taxon>
        <taxon>Sordariomycetidae</taxon>
        <taxon>Ophiostomatales</taxon>
        <taxon>Ophiostomataceae</taxon>
        <taxon>Sporothrix</taxon>
    </lineage>
</organism>
<dbReference type="InterPro" id="IPR013094">
    <property type="entry name" value="AB_hydrolase_3"/>
</dbReference>
<feature type="domain" description="Alpha/beta hydrolase fold-3" evidence="2">
    <location>
        <begin position="89"/>
        <end position="295"/>
    </location>
</feature>
<dbReference type="Gene3D" id="3.40.50.1820">
    <property type="entry name" value="alpha/beta hydrolase"/>
    <property type="match status" value="1"/>
</dbReference>
<reference evidence="3 4" key="1">
    <citation type="submission" date="2024-01" db="EMBL/GenBank/DDBJ databases">
        <authorList>
            <person name="Allen C."/>
            <person name="Tagirdzhanova G."/>
        </authorList>
    </citation>
    <scope>NUCLEOTIDE SEQUENCE [LARGE SCALE GENOMIC DNA]</scope>
</reference>